<accession>A0A512MA78</accession>
<dbReference type="GO" id="GO:0003676">
    <property type="term" value="F:nucleic acid binding"/>
    <property type="evidence" value="ECO:0007669"/>
    <property type="project" value="InterPro"/>
</dbReference>
<dbReference type="AlphaFoldDB" id="A0A512MA78"/>
<dbReference type="PANTHER" id="PTHR30231:SF4">
    <property type="entry name" value="PROTEIN NEN2"/>
    <property type="match status" value="1"/>
</dbReference>
<evidence type="ECO:0000259" key="6">
    <source>
        <dbReference type="SMART" id="SM00479"/>
    </source>
</evidence>
<evidence type="ECO:0000256" key="3">
    <source>
        <dbReference type="ARBA" id="ARBA00022839"/>
    </source>
</evidence>
<dbReference type="GO" id="GO:0006259">
    <property type="term" value="P:DNA metabolic process"/>
    <property type="evidence" value="ECO:0007669"/>
    <property type="project" value="UniProtKB-ARBA"/>
</dbReference>
<dbReference type="OrthoDB" id="9776650at2"/>
<evidence type="ECO:0000256" key="4">
    <source>
        <dbReference type="ARBA" id="ARBA00025483"/>
    </source>
</evidence>
<name>A0A512MA78_9BACT</name>
<keyword evidence="3" id="KW-0269">Exonuclease</keyword>
<organism evidence="7 8">
    <name type="scientific">Brevifollis gellanilyticus</name>
    <dbReference type="NCBI Taxonomy" id="748831"/>
    <lineage>
        <taxon>Bacteria</taxon>
        <taxon>Pseudomonadati</taxon>
        <taxon>Verrucomicrobiota</taxon>
        <taxon>Verrucomicrobiia</taxon>
        <taxon>Verrucomicrobiales</taxon>
        <taxon>Verrucomicrobiaceae</taxon>
    </lineage>
</organism>
<reference evidence="7 8" key="1">
    <citation type="submission" date="2019-07" db="EMBL/GenBank/DDBJ databases">
        <title>Whole genome shotgun sequence of Brevifollis gellanilyticus NBRC 108608.</title>
        <authorList>
            <person name="Hosoyama A."/>
            <person name="Uohara A."/>
            <person name="Ohji S."/>
            <person name="Ichikawa N."/>
        </authorList>
    </citation>
    <scope>NUCLEOTIDE SEQUENCE [LARGE SCALE GENOMIC DNA]</scope>
    <source>
        <strain evidence="7 8">NBRC 108608</strain>
    </source>
</reference>
<comment type="caution">
    <text evidence="7">The sequence shown here is derived from an EMBL/GenBank/DDBJ whole genome shotgun (WGS) entry which is preliminary data.</text>
</comment>
<dbReference type="InterPro" id="IPR036397">
    <property type="entry name" value="RNaseH_sf"/>
</dbReference>
<sequence>MNLIIFDLETTGLSPLYHEIIQIAAVKVRAGQWEDEELFDTFVQPRQRISDFITGLTGITEDHVAEAPSPADALMSFSRFIGAEGAMLIAHNGPCFDMRFIAENCTRHGLPVRKTENLDSRAFSRKIWGGRSGHGLDPILDRLGVSTAGVRRHDARGDVHLLTQAVRKMWGRLVPDFQTCPVTTKIGVIPAV</sequence>
<keyword evidence="8" id="KW-1185">Reference proteome</keyword>
<dbReference type="SUPFAM" id="SSF53098">
    <property type="entry name" value="Ribonuclease H-like"/>
    <property type="match status" value="1"/>
</dbReference>
<dbReference type="EMBL" id="BKAG01000019">
    <property type="protein sequence ID" value="GEP43632.1"/>
    <property type="molecule type" value="Genomic_DNA"/>
</dbReference>
<evidence type="ECO:0000256" key="1">
    <source>
        <dbReference type="ARBA" id="ARBA00022722"/>
    </source>
</evidence>
<dbReference type="InterPro" id="IPR012337">
    <property type="entry name" value="RNaseH-like_sf"/>
</dbReference>
<proteinExistence type="predicted"/>
<dbReference type="FunFam" id="3.30.420.10:FF:000045">
    <property type="entry name" value="3'-5' exonuclease DinG"/>
    <property type="match status" value="1"/>
</dbReference>
<evidence type="ECO:0000313" key="8">
    <source>
        <dbReference type="Proteomes" id="UP000321577"/>
    </source>
</evidence>
<evidence type="ECO:0000313" key="7">
    <source>
        <dbReference type="EMBL" id="GEP43632.1"/>
    </source>
</evidence>
<dbReference type="SMART" id="SM00479">
    <property type="entry name" value="EXOIII"/>
    <property type="match status" value="1"/>
</dbReference>
<dbReference type="Pfam" id="PF00929">
    <property type="entry name" value="RNase_T"/>
    <property type="match status" value="1"/>
</dbReference>
<dbReference type="GO" id="GO:0008408">
    <property type="term" value="F:3'-5' exonuclease activity"/>
    <property type="evidence" value="ECO:0007669"/>
    <property type="project" value="TreeGrafter"/>
</dbReference>
<gene>
    <name evidence="7" type="ORF">BGE01nite_29230</name>
</gene>
<dbReference type="CDD" id="cd06127">
    <property type="entry name" value="DEDDh"/>
    <property type="match status" value="1"/>
</dbReference>
<dbReference type="Gene3D" id="3.30.420.10">
    <property type="entry name" value="Ribonuclease H-like superfamily/Ribonuclease H"/>
    <property type="match status" value="1"/>
</dbReference>
<comment type="subunit">
    <text evidence="5">DNA polymerase III contains a core (composed of alpha, epsilon and theta chains) that associates with a tau subunit. This core dimerizes to form the POLIII' complex. PolIII' associates with the gamma complex (composed of gamma, delta, delta', psi and chi chains) and with the beta chain to form the complete DNA polymerase III complex.</text>
</comment>
<feature type="domain" description="Exonuclease" evidence="6">
    <location>
        <begin position="2"/>
        <end position="175"/>
    </location>
</feature>
<comment type="function">
    <text evidence="4">DNA polymerase III is a complex, multichain enzyme responsible for most of the replicative synthesis in bacteria. The epsilon subunit contain the editing function and is a proofreading 3'-5' exonuclease.</text>
</comment>
<protein>
    <recommendedName>
        <fullName evidence="6">Exonuclease domain-containing protein</fullName>
    </recommendedName>
</protein>
<evidence type="ECO:0000256" key="5">
    <source>
        <dbReference type="ARBA" id="ARBA00026073"/>
    </source>
</evidence>
<keyword evidence="1" id="KW-0540">Nuclease</keyword>
<dbReference type="InterPro" id="IPR013520">
    <property type="entry name" value="Ribonucl_H"/>
</dbReference>
<dbReference type="RefSeq" id="WP_146851202.1">
    <property type="nucleotide sequence ID" value="NZ_BKAG01000019.1"/>
</dbReference>
<dbReference type="Proteomes" id="UP000321577">
    <property type="component" value="Unassembled WGS sequence"/>
</dbReference>
<evidence type="ECO:0000256" key="2">
    <source>
        <dbReference type="ARBA" id="ARBA00022801"/>
    </source>
</evidence>
<keyword evidence="2" id="KW-0378">Hydrolase</keyword>
<dbReference type="PANTHER" id="PTHR30231">
    <property type="entry name" value="DNA POLYMERASE III SUBUNIT EPSILON"/>
    <property type="match status" value="1"/>
</dbReference>